<keyword evidence="8" id="KW-0479">Metal-binding</keyword>
<evidence type="ECO:0000259" key="16">
    <source>
        <dbReference type="Pfam" id="PF17900"/>
    </source>
</evidence>
<dbReference type="Pfam" id="PF11940">
    <property type="entry name" value="DUF3458"/>
    <property type="match status" value="1"/>
</dbReference>
<evidence type="ECO:0000259" key="13">
    <source>
        <dbReference type="Pfam" id="PF01433"/>
    </source>
</evidence>
<dbReference type="EC" id="3.4.11.2" evidence="4 12"/>
<comment type="caution">
    <text evidence="17">The sequence shown here is derived from an EMBL/GenBank/DDBJ whole genome shotgun (WGS) entry which is preliminary data.</text>
</comment>
<evidence type="ECO:0000259" key="14">
    <source>
        <dbReference type="Pfam" id="PF11940"/>
    </source>
</evidence>
<evidence type="ECO:0000313" key="18">
    <source>
        <dbReference type="Proteomes" id="UP000738126"/>
    </source>
</evidence>
<proteinExistence type="inferred from homology"/>
<keyword evidence="11" id="KW-0482">Metalloprotease</keyword>
<comment type="cofactor">
    <cofactor evidence="2">
        <name>Zn(2+)</name>
        <dbReference type="ChEBI" id="CHEBI:29105"/>
    </cofactor>
</comment>
<dbReference type="InterPro" id="IPR042097">
    <property type="entry name" value="Aminopeptidase_N-like_N_sf"/>
</dbReference>
<evidence type="ECO:0000256" key="11">
    <source>
        <dbReference type="ARBA" id="ARBA00023049"/>
    </source>
</evidence>
<feature type="domain" description="Peptidase M1 alanyl aminopeptidase Ig-like fold" evidence="14">
    <location>
        <begin position="474"/>
        <end position="579"/>
    </location>
</feature>
<dbReference type="InterPro" id="IPR038438">
    <property type="entry name" value="PepN_Ig-like_sf"/>
</dbReference>
<dbReference type="InterPro" id="IPR024601">
    <property type="entry name" value="Peptidase_M1_pepN_C"/>
</dbReference>
<evidence type="ECO:0000256" key="2">
    <source>
        <dbReference type="ARBA" id="ARBA00001947"/>
    </source>
</evidence>
<reference evidence="17 18" key="1">
    <citation type="journal article" date="2020" name="Microorganisms">
        <title>Osmotic Adaptation and Compatible Solute Biosynthesis of Phototrophic Bacteria as Revealed from Genome Analyses.</title>
        <authorList>
            <person name="Imhoff J.F."/>
            <person name="Rahn T."/>
            <person name="Kunzel S."/>
            <person name="Keller A."/>
            <person name="Neulinger S.C."/>
        </authorList>
    </citation>
    <scope>NUCLEOTIDE SEQUENCE [LARGE SCALE GENOMIC DNA]</scope>
    <source>
        <strain evidence="17 18">DSM 15116</strain>
    </source>
</reference>
<dbReference type="PRINTS" id="PR00756">
    <property type="entry name" value="ALADIPTASE"/>
</dbReference>
<dbReference type="Gene3D" id="1.25.50.10">
    <property type="entry name" value="Peptidase M1, alanyl aminopeptidase, C-terminal domain"/>
    <property type="match status" value="1"/>
</dbReference>
<dbReference type="NCBIfam" id="TIGR02414">
    <property type="entry name" value="pepN_proteo"/>
    <property type="match status" value="1"/>
</dbReference>
<evidence type="ECO:0000256" key="3">
    <source>
        <dbReference type="ARBA" id="ARBA00010136"/>
    </source>
</evidence>
<evidence type="ECO:0000256" key="6">
    <source>
        <dbReference type="ARBA" id="ARBA00022438"/>
    </source>
</evidence>
<evidence type="ECO:0000256" key="9">
    <source>
        <dbReference type="ARBA" id="ARBA00022801"/>
    </source>
</evidence>
<organism evidence="17 18">
    <name type="scientific">Halorhodospira neutriphila</name>
    <dbReference type="NCBI Taxonomy" id="168379"/>
    <lineage>
        <taxon>Bacteria</taxon>
        <taxon>Pseudomonadati</taxon>
        <taxon>Pseudomonadota</taxon>
        <taxon>Gammaproteobacteria</taxon>
        <taxon>Chromatiales</taxon>
        <taxon>Ectothiorhodospiraceae</taxon>
        <taxon>Halorhodospira</taxon>
    </lineage>
</organism>
<dbReference type="SUPFAM" id="SSF55486">
    <property type="entry name" value="Metalloproteases ('zincins'), catalytic domain"/>
    <property type="match status" value="1"/>
</dbReference>
<dbReference type="Pfam" id="PF01433">
    <property type="entry name" value="Peptidase_M1"/>
    <property type="match status" value="1"/>
</dbReference>
<evidence type="ECO:0000256" key="5">
    <source>
        <dbReference type="ARBA" id="ARBA00015611"/>
    </source>
</evidence>
<dbReference type="InterPro" id="IPR014782">
    <property type="entry name" value="Peptidase_M1_dom"/>
</dbReference>
<dbReference type="Gene3D" id="2.60.40.1840">
    <property type="match status" value="1"/>
</dbReference>
<dbReference type="EMBL" id="NRSH01000023">
    <property type="protein sequence ID" value="MBK1726099.1"/>
    <property type="molecule type" value="Genomic_DNA"/>
</dbReference>
<evidence type="ECO:0000259" key="15">
    <source>
        <dbReference type="Pfam" id="PF17432"/>
    </source>
</evidence>
<keyword evidence="9" id="KW-0378">Hydrolase</keyword>
<comment type="catalytic activity">
    <reaction evidence="1">
        <text>Release of an N-terminal amino acid, Xaa-|-Yaa- from a peptide, amide or arylamide. Xaa is preferably Ala, but may be most amino acids including Pro (slow action). When a terminal hydrophobic residue is followed by a prolyl residue, the two may be released as an intact Xaa-Pro dipeptide.</text>
        <dbReference type="EC" id="3.4.11.2"/>
    </reaction>
</comment>
<keyword evidence="18" id="KW-1185">Reference proteome</keyword>
<dbReference type="PANTHER" id="PTHR46322:SF1">
    <property type="entry name" value="PUROMYCIN-SENSITIVE AMINOPEPTIDASE"/>
    <property type="match status" value="1"/>
</dbReference>
<name>A0ABS1E731_9GAMM</name>
<dbReference type="GO" id="GO:0004177">
    <property type="term" value="F:aminopeptidase activity"/>
    <property type="evidence" value="ECO:0007669"/>
    <property type="project" value="UniProtKB-KW"/>
</dbReference>
<evidence type="ECO:0000256" key="12">
    <source>
        <dbReference type="NCBIfam" id="TIGR02414"/>
    </source>
</evidence>
<dbReference type="PANTHER" id="PTHR46322">
    <property type="entry name" value="PUROMYCIN-SENSITIVE AMINOPEPTIDASE"/>
    <property type="match status" value="1"/>
</dbReference>
<dbReference type="Gene3D" id="1.10.390.10">
    <property type="entry name" value="Neutral Protease Domain 2"/>
    <property type="match status" value="1"/>
</dbReference>
<dbReference type="Gene3D" id="2.60.40.1730">
    <property type="entry name" value="tricorn interacting facor f3 domain"/>
    <property type="match status" value="1"/>
</dbReference>
<dbReference type="Proteomes" id="UP000738126">
    <property type="component" value="Unassembled WGS sequence"/>
</dbReference>
<dbReference type="InterPro" id="IPR001930">
    <property type="entry name" value="Peptidase_M1"/>
</dbReference>
<dbReference type="SUPFAM" id="SSF63737">
    <property type="entry name" value="Leukotriene A4 hydrolase N-terminal domain"/>
    <property type="match status" value="1"/>
</dbReference>
<dbReference type="InterPro" id="IPR035414">
    <property type="entry name" value="Peptidase_M1_pepN_Ig-like"/>
</dbReference>
<dbReference type="Pfam" id="PF17432">
    <property type="entry name" value="DUF3458_C"/>
    <property type="match status" value="1"/>
</dbReference>
<evidence type="ECO:0000256" key="7">
    <source>
        <dbReference type="ARBA" id="ARBA00022670"/>
    </source>
</evidence>
<evidence type="ECO:0000313" key="17">
    <source>
        <dbReference type="EMBL" id="MBK1726099.1"/>
    </source>
</evidence>
<dbReference type="Pfam" id="PF17900">
    <property type="entry name" value="Peptidase_M1_N"/>
    <property type="match status" value="1"/>
</dbReference>
<feature type="domain" description="Aminopeptidase N-like N-terminal" evidence="16">
    <location>
        <begin position="111"/>
        <end position="216"/>
    </location>
</feature>
<evidence type="ECO:0000256" key="8">
    <source>
        <dbReference type="ARBA" id="ARBA00022723"/>
    </source>
</evidence>
<keyword evidence="10" id="KW-0862">Zinc</keyword>
<accession>A0ABS1E731</accession>
<dbReference type="Gene3D" id="3.30.2010.30">
    <property type="match status" value="1"/>
</dbReference>
<keyword evidence="6 17" id="KW-0031">Aminopeptidase</keyword>
<keyword evidence="7" id="KW-0645">Protease</keyword>
<sequence length="904" mass="100955">MCLGPRDQVSYTFHYYLHARFNGPLPMSAPQPVRLEDYRPPAYHVEQARLRIDLSGETARVDARLELRRNPAAAPEDTALRLDAEFLELEALHLDGEALDPAALRAADGALVIPDPGARCRVETTSRFRPAENTALSGLYRSGRMYCTQCEAEGFRRITPYPDRPDVLAPFTTTLIADRTACPVLLSNGDCIEAGALDEQRHYAVWHDPYPKPAYLFAVVAGDLSCQEERFTTASGREVALRFYTEPGNAGRTEHALASLKRAMRWDEQQYGLEYDLDTYMVVAVGDFNMGAMENKGLNVFNTQFVLASPDTATDADYEGVEAVIGHEYFHNWTGNRVTCRDWFQLSLKEGLTVFREHQFAEAMGSAAIERIRQVRLLRSAQFPEDAGPMAHPVQPKSYVEINNFYTATVYAKGAEVIRMYRTLLGDTPFRRGVRRYLERHDGEAATIDDFLACMEEASGADLQQFSRWYHQAGTPQVTVRDEYDPEREVYTLHCRQHTPATPEQPRKAPMHIPLAVGLLGPDGAPLPVQLAGEPADEAAHTRVLELREAEERFEIAGCPQRPTPSLLRGFSAPVAVEYPYSDDDLAFLLARDPDPFARWEAGQQLAVRVLLAEAAGEPRPGGLERLEAAFRGALEAPGADPALTAEVLTLPSETYLAEQLEVVDPQAIHDARAGLRRALGQALTAHWQALCEQHPGRPWRHSAEEAAQRRLANLALSYLVAGSPRHLDRALQQLERSDNLTDRLAALAVLADSEAPQAERAIEAFHQRWRDEPLVVDKWFRVQATASRPDALEQVERLTRHPDFTLDNPNRARALLGAFAQGNPACFHSPDGRGYRLLADHVLALDARNPQLAARLLGPLSHWRRYEPQRRTAMREQLERILAQPALSKDVHEVASRSLEAAG</sequence>
<evidence type="ECO:0000256" key="4">
    <source>
        <dbReference type="ARBA" id="ARBA00012564"/>
    </source>
</evidence>
<dbReference type="InterPro" id="IPR027268">
    <property type="entry name" value="Peptidase_M4/M1_CTD_sf"/>
</dbReference>
<dbReference type="InterPro" id="IPR037144">
    <property type="entry name" value="Peptidase_M1_pepN_C_sf"/>
</dbReference>
<comment type="similarity">
    <text evidence="3">Belongs to the peptidase M1 family.</text>
</comment>
<dbReference type="InterPro" id="IPR012779">
    <property type="entry name" value="Peptidase_M1_pepN"/>
</dbReference>
<protein>
    <recommendedName>
        <fullName evidence="5 12">Aminopeptidase N</fullName>
        <ecNumber evidence="4 12">3.4.11.2</ecNumber>
    </recommendedName>
</protein>
<evidence type="ECO:0000256" key="10">
    <source>
        <dbReference type="ARBA" id="ARBA00022833"/>
    </source>
</evidence>
<dbReference type="CDD" id="cd09600">
    <property type="entry name" value="M1_APN"/>
    <property type="match status" value="1"/>
</dbReference>
<gene>
    <name evidence="17" type="ORF">CKO13_03490</name>
</gene>
<feature type="domain" description="Peptidase M1 alanyl aminopeptidase C-terminal" evidence="15">
    <location>
        <begin position="583"/>
        <end position="901"/>
    </location>
</feature>
<feature type="domain" description="Peptidase M1 membrane alanine aminopeptidase" evidence="13">
    <location>
        <begin position="256"/>
        <end position="469"/>
    </location>
</feature>
<evidence type="ECO:0000256" key="1">
    <source>
        <dbReference type="ARBA" id="ARBA00000098"/>
    </source>
</evidence>
<dbReference type="InterPro" id="IPR045357">
    <property type="entry name" value="Aminopeptidase_N-like_N"/>
</dbReference>